<keyword evidence="7 14" id="KW-1133">Transmembrane helix</keyword>
<keyword evidence="8 13" id="KW-0175">Coiled coil</keyword>
<feature type="transmembrane region" description="Helical" evidence="14">
    <location>
        <begin position="98"/>
        <end position="117"/>
    </location>
</feature>
<proteinExistence type="predicted"/>
<evidence type="ECO:0000256" key="10">
    <source>
        <dbReference type="ARBA" id="ARBA00023136"/>
    </source>
</evidence>
<evidence type="ECO:0000256" key="1">
    <source>
        <dbReference type="ARBA" id="ARBA00004651"/>
    </source>
</evidence>
<dbReference type="PANTHER" id="PTHR46480">
    <property type="entry name" value="F20B24.22"/>
    <property type="match status" value="1"/>
</dbReference>
<evidence type="ECO:0000256" key="3">
    <source>
        <dbReference type="ARBA" id="ARBA00022448"/>
    </source>
</evidence>
<evidence type="ECO:0000256" key="5">
    <source>
        <dbReference type="ARBA" id="ARBA00022692"/>
    </source>
</evidence>
<keyword evidence="6" id="KW-0851">Voltage-gated channel</keyword>
<accession>A0A8S3Z5F3</accession>
<dbReference type="PANTHER" id="PTHR46480:SF1">
    <property type="entry name" value="VOLTAGE-GATED HYDROGEN CHANNEL 1"/>
    <property type="match status" value="1"/>
</dbReference>
<keyword evidence="3" id="KW-0813">Transport</keyword>
<dbReference type="Pfam" id="PF00520">
    <property type="entry name" value="Ion_trans"/>
    <property type="match status" value="1"/>
</dbReference>
<keyword evidence="10 14" id="KW-0472">Membrane</keyword>
<dbReference type="AlphaFoldDB" id="A0A8S3Z5F3"/>
<evidence type="ECO:0000256" key="14">
    <source>
        <dbReference type="SAM" id="Phobius"/>
    </source>
</evidence>
<name>A0A8S3Z5F3_9EUPU</name>
<feature type="coiled-coil region" evidence="13">
    <location>
        <begin position="178"/>
        <end position="226"/>
    </location>
</feature>
<evidence type="ECO:0000256" key="2">
    <source>
        <dbReference type="ARBA" id="ARBA00015897"/>
    </source>
</evidence>
<dbReference type="InterPro" id="IPR031846">
    <property type="entry name" value="Hvcn1"/>
</dbReference>
<feature type="domain" description="Ion transport" evidence="15">
    <location>
        <begin position="57"/>
        <end position="171"/>
    </location>
</feature>
<sequence>MEGFHKMQDDLEMVIESDGCSNMDSDTGATSDLNNIPVRQKLDHIIHSNVFMVSSWQLWGIIVLVIVDSLVVITELLFDLEIVHLGTEHDFIPKIFHYISLAILSIFLLEIFLRLYVMRLSFFKHKLEIFDATIVIVSFILDIVFRNSEDASVGVGLLIILRLWRVARLVNGIVMSVQKQANKKIEKEKHRAEACEKELMIYQEYCTATEEEIERLQEILRQHNIEFVTKHLSRPRCSRQTGSVANVS</sequence>
<evidence type="ECO:0000259" key="15">
    <source>
        <dbReference type="Pfam" id="PF00520"/>
    </source>
</evidence>
<dbReference type="InterPro" id="IPR005821">
    <property type="entry name" value="Ion_trans_dom"/>
</dbReference>
<dbReference type="EMBL" id="CAJHNH020001372">
    <property type="protein sequence ID" value="CAG5122820.1"/>
    <property type="molecule type" value="Genomic_DNA"/>
</dbReference>
<evidence type="ECO:0000256" key="12">
    <source>
        <dbReference type="ARBA" id="ARBA00031989"/>
    </source>
</evidence>
<evidence type="ECO:0000256" key="9">
    <source>
        <dbReference type="ARBA" id="ARBA00023065"/>
    </source>
</evidence>
<dbReference type="SUPFAM" id="SSF81324">
    <property type="entry name" value="Voltage-gated potassium channels"/>
    <property type="match status" value="1"/>
</dbReference>
<evidence type="ECO:0000256" key="4">
    <source>
        <dbReference type="ARBA" id="ARBA00022475"/>
    </source>
</evidence>
<dbReference type="GO" id="GO:0030171">
    <property type="term" value="F:voltage-gated proton channel activity"/>
    <property type="evidence" value="ECO:0007669"/>
    <property type="project" value="InterPro"/>
</dbReference>
<feature type="transmembrane region" description="Helical" evidence="14">
    <location>
        <begin position="58"/>
        <end position="78"/>
    </location>
</feature>
<dbReference type="OrthoDB" id="427456at2759"/>
<evidence type="ECO:0000256" key="11">
    <source>
        <dbReference type="ARBA" id="ARBA00023303"/>
    </source>
</evidence>
<keyword evidence="11" id="KW-0407">Ion channel</keyword>
<dbReference type="Gene3D" id="1.20.120.350">
    <property type="entry name" value="Voltage-gated potassium channels. Chain C"/>
    <property type="match status" value="1"/>
</dbReference>
<keyword evidence="17" id="KW-1185">Reference proteome</keyword>
<dbReference type="Proteomes" id="UP000678393">
    <property type="component" value="Unassembled WGS sequence"/>
</dbReference>
<protein>
    <recommendedName>
        <fullName evidence="2">Voltage-gated hydrogen channel 1</fullName>
    </recommendedName>
    <alternativeName>
        <fullName evidence="12">Hydrogen voltage-gated channel 1</fullName>
    </alternativeName>
</protein>
<keyword evidence="4" id="KW-1003">Cell membrane</keyword>
<evidence type="ECO:0000256" key="6">
    <source>
        <dbReference type="ARBA" id="ARBA00022882"/>
    </source>
</evidence>
<keyword evidence="9" id="KW-0406">Ion transport</keyword>
<reference evidence="16" key="1">
    <citation type="submission" date="2021-04" db="EMBL/GenBank/DDBJ databases">
        <authorList>
            <consortium name="Molecular Ecology Group"/>
        </authorList>
    </citation>
    <scope>NUCLEOTIDE SEQUENCE</scope>
</reference>
<keyword evidence="5 14" id="KW-0812">Transmembrane</keyword>
<dbReference type="InterPro" id="IPR027359">
    <property type="entry name" value="Volt_channel_dom_sf"/>
</dbReference>
<evidence type="ECO:0000313" key="17">
    <source>
        <dbReference type="Proteomes" id="UP000678393"/>
    </source>
</evidence>
<organism evidence="16 17">
    <name type="scientific">Candidula unifasciata</name>
    <dbReference type="NCBI Taxonomy" id="100452"/>
    <lineage>
        <taxon>Eukaryota</taxon>
        <taxon>Metazoa</taxon>
        <taxon>Spiralia</taxon>
        <taxon>Lophotrochozoa</taxon>
        <taxon>Mollusca</taxon>
        <taxon>Gastropoda</taxon>
        <taxon>Heterobranchia</taxon>
        <taxon>Euthyneura</taxon>
        <taxon>Panpulmonata</taxon>
        <taxon>Eupulmonata</taxon>
        <taxon>Stylommatophora</taxon>
        <taxon>Helicina</taxon>
        <taxon>Helicoidea</taxon>
        <taxon>Geomitridae</taxon>
        <taxon>Candidula</taxon>
    </lineage>
</organism>
<evidence type="ECO:0000256" key="13">
    <source>
        <dbReference type="SAM" id="Coils"/>
    </source>
</evidence>
<comment type="caution">
    <text evidence="16">The sequence shown here is derived from an EMBL/GenBank/DDBJ whole genome shotgun (WGS) entry which is preliminary data.</text>
</comment>
<evidence type="ECO:0000256" key="8">
    <source>
        <dbReference type="ARBA" id="ARBA00023054"/>
    </source>
</evidence>
<dbReference type="GO" id="GO:0034702">
    <property type="term" value="C:monoatomic ion channel complex"/>
    <property type="evidence" value="ECO:0007669"/>
    <property type="project" value="UniProtKB-KW"/>
</dbReference>
<comment type="subcellular location">
    <subcellularLocation>
        <location evidence="1">Cell membrane</location>
        <topology evidence="1">Multi-pass membrane protein</topology>
    </subcellularLocation>
</comment>
<dbReference type="GO" id="GO:0005886">
    <property type="term" value="C:plasma membrane"/>
    <property type="evidence" value="ECO:0007669"/>
    <property type="project" value="UniProtKB-SubCell"/>
</dbReference>
<evidence type="ECO:0000256" key="7">
    <source>
        <dbReference type="ARBA" id="ARBA00022989"/>
    </source>
</evidence>
<evidence type="ECO:0000313" key="16">
    <source>
        <dbReference type="EMBL" id="CAG5122820.1"/>
    </source>
</evidence>
<gene>
    <name evidence="16" type="ORF">CUNI_LOCUS8378</name>
</gene>